<protein>
    <recommendedName>
        <fullName evidence="4">YhaN AAA domain-containing protein</fullName>
    </recommendedName>
</protein>
<gene>
    <name evidence="5" type="ORF">ENS64_16590</name>
</gene>
<keyword evidence="3" id="KW-0812">Transmembrane</keyword>
<feature type="transmembrane region" description="Helical" evidence="3">
    <location>
        <begin position="491"/>
        <end position="513"/>
    </location>
</feature>
<dbReference type="Pfam" id="PF13514">
    <property type="entry name" value="AAA_27"/>
    <property type="match status" value="1"/>
</dbReference>
<keyword evidence="3" id="KW-0472">Membrane</keyword>
<dbReference type="PANTHER" id="PTHR41259">
    <property type="entry name" value="DOUBLE-STRAND BREAK REPAIR RAD50 ATPASE, PUTATIVE-RELATED"/>
    <property type="match status" value="1"/>
</dbReference>
<dbReference type="SUPFAM" id="SSF52540">
    <property type="entry name" value="P-loop containing nucleoside triphosphate hydrolases"/>
    <property type="match status" value="1"/>
</dbReference>
<feature type="compositionally biased region" description="Basic and acidic residues" evidence="2">
    <location>
        <begin position="55"/>
        <end position="67"/>
    </location>
</feature>
<proteinExistence type="predicted"/>
<keyword evidence="1" id="KW-0175">Coiled coil</keyword>
<evidence type="ECO:0000256" key="2">
    <source>
        <dbReference type="SAM" id="MobiDB-lite"/>
    </source>
</evidence>
<dbReference type="PANTHER" id="PTHR41259:SF1">
    <property type="entry name" value="DOUBLE-STRAND BREAK REPAIR RAD50 ATPASE, PUTATIVE-RELATED"/>
    <property type="match status" value="1"/>
</dbReference>
<keyword evidence="3" id="KW-1133">Transmembrane helix</keyword>
<feature type="coiled-coil region" evidence="1">
    <location>
        <begin position="220"/>
        <end position="247"/>
    </location>
</feature>
<name>A0A7C4QRA9_9PLAN</name>
<dbReference type="InterPro" id="IPR027417">
    <property type="entry name" value="P-loop_NTPase"/>
</dbReference>
<evidence type="ECO:0000256" key="3">
    <source>
        <dbReference type="SAM" id="Phobius"/>
    </source>
</evidence>
<feature type="region of interest" description="Disordered" evidence="2">
    <location>
        <begin position="55"/>
        <end position="78"/>
    </location>
</feature>
<feature type="coiled-coil region" evidence="1">
    <location>
        <begin position="749"/>
        <end position="872"/>
    </location>
</feature>
<evidence type="ECO:0000259" key="4">
    <source>
        <dbReference type="Pfam" id="PF13514"/>
    </source>
</evidence>
<accession>A0A7C4QRA9</accession>
<organism evidence="5">
    <name type="scientific">Schlesneria paludicola</name>
    <dbReference type="NCBI Taxonomy" id="360056"/>
    <lineage>
        <taxon>Bacteria</taxon>
        <taxon>Pseudomonadati</taxon>
        <taxon>Planctomycetota</taxon>
        <taxon>Planctomycetia</taxon>
        <taxon>Planctomycetales</taxon>
        <taxon>Planctomycetaceae</taxon>
        <taxon>Schlesneria</taxon>
    </lineage>
</organism>
<sequence length="1063" mass="122481">MRITGIDIERFGAWENFSQSLYPSGLTVFYGPNEAGKTTLLRFIRGVLYGFPTEDSRHDRRSQRDAAPRPPRRFHKPAAQSGRLFITHRGRQYEICRTSRGDDAGLVTIAGAEPGDSATDLLREFVHGADERLFESVFAVGLPELQEFATLTEDEVARHLYGMTLGPQGQLLMELPRRIEQELDQLWPREGSRGTIPELTDRQRELTQQVQGLRPQRDRYRSLIRQRRDAEQKIQHLRKRQTELQAQLRGHQFLEKVYPAWQRARELRRELAAIPDLRNFPADGLNRLDRLEADRDAAVRTRDDLLRDIREIGVQMKNCVGKDDIRRFAGTIRALGEERDQWSDLRHRMLELERLAAEHDRELAAQVAAIGPRWTLARLEAMDDTPEAHARFVTAARDFQQVRLATLRRQRRYRRWSAACRDRELTLQAELRQLGVDYGSLQQPIASSRQRLAQLTELGKLQLQAAELAQQSRAVGEQLQRLRDRLGLPDWVWAMLALFVLAGIGLFCAGLSAGLSTSWLVGAIYVALALMAGGTTWALKLEFEREIQQQVAELRAARADIDSRRFQIEGRIRELVEQHGLRTAAADQSESLDATDGTLIAQAAERLAQLEVAQRDYQRIQAARKRLSLIRGRWQGYQRELAASRKAWCETLKALGFDEVVNVDAAFAQWQQVAAARELRRRGDDARRELRGLREDWERFRQKVADLGRRMRAQGLDEQQPFETLAHWERELHDWIVGRQEFRRLSKERKLRRTEADDFQRRIDQLQQQIAALLQQAQATDRADLERKLKLHQRRQQVELLLQQAQRDLEGITQSEPNLALVEDDLVRYRPQEHAETLRRFHRDIAEIDSQLQELFEQLGTIKQELKSLSADRSGCRLRFELAQTQERLHDAWEGWAALALSAEAVDLVGALFEQSHQPEMLSAALPFVERLTCGKYKRLWTQLGCRKLFVDDELARSQPAEQLSGGTREQLFLAIRLAMVKAFARQGIELPMVLDDVTVNFDNERSEAAVDTLLEFVADGQQVLVFTSHLHFAQMFQRRGIEPIWLPARNRRGEPLEGRLAG</sequence>
<dbReference type="InterPro" id="IPR038734">
    <property type="entry name" value="YhaN_AAA"/>
</dbReference>
<feature type="domain" description="YhaN AAA" evidence="4">
    <location>
        <begin position="1"/>
        <end position="212"/>
    </location>
</feature>
<reference evidence="5" key="1">
    <citation type="journal article" date="2020" name="mSystems">
        <title>Genome- and Community-Level Interaction Insights into Carbon Utilization and Element Cycling Functions of Hydrothermarchaeota in Hydrothermal Sediment.</title>
        <authorList>
            <person name="Zhou Z."/>
            <person name="Liu Y."/>
            <person name="Xu W."/>
            <person name="Pan J."/>
            <person name="Luo Z.H."/>
            <person name="Li M."/>
        </authorList>
    </citation>
    <scope>NUCLEOTIDE SEQUENCE [LARGE SCALE GENOMIC DNA]</scope>
    <source>
        <strain evidence="5">SpSt-508</strain>
    </source>
</reference>
<evidence type="ECO:0000313" key="5">
    <source>
        <dbReference type="EMBL" id="HGT40864.1"/>
    </source>
</evidence>
<dbReference type="EMBL" id="DSVQ01000019">
    <property type="protein sequence ID" value="HGT40864.1"/>
    <property type="molecule type" value="Genomic_DNA"/>
</dbReference>
<feature type="transmembrane region" description="Helical" evidence="3">
    <location>
        <begin position="519"/>
        <end position="539"/>
    </location>
</feature>
<evidence type="ECO:0000256" key="1">
    <source>
        <dbReference type="SAM" id="Coils"/>
    </source>
</evidence>
<dbReference type="Gene3D" id="3.40.50.300">
    <property type="entry name" value="P-loop containing nucleotide triphosphate hydrolases"/>
    <property type="match status" value="2"/>
</dbReference>
<dbReference type="AlphaFoldDB" id="A0A7C4QRA9"/>
<comment type="caution">
    <text evidence="5">The sequence shown here is derived from an EMBL/GenBank/DDBJ whole genome shotgun (WGS) entry which is preliminary data.</text>
</comment>